<comment type="caution">
    <text evidence="2">The sequence shown here is derived from an EMBL/GenBank/DDBJ whole genome shotgun (WGS) entry which is preliminary data.</text>
</comment>
<dbReference type="VEuPathDB" id="FungiDB:A1O9_00837"/>
<dbReference type="InterPro" id="IPR029057">
    <property type="entry name" value="PRTase-like"/>
</dbReference>
<accession>A0A072PS01</accession>
<dbReference type="HOGENOM" id="CLU_2320378_0_0_1"/>
<reference evidence="2 3" key="1">
    <citation type="submission" date="2013-03" db="EMBL/GenBank/DDBJ databases">
        <title>The Genome Sequence of Exophiala aquamarina CBS 119918.</title>
        <authorList>
            <consortium name="The Broad Institute Genomics Platform"/>
            <person name="Cuomo C."/>
            <person name="de Hoog S."/>
            <person name="Gorbushina A."/>
            <person name="Walker B."/>
            <person name="Young S.K."/>
            <person name="Zeng Q."/>
            <person name="Gargeya S."/>
            <person name="Fitzgerald M."/>
            <person name="Haas B."/>
            <person name="Abouelleil A."/>
            <person name="Allen A.W."/>
            <person name="Alvarado L."/>
            <person name="Arachchi H.M."/>
            <person name="Berlin A.M."/>
            <person name="Chapman S.B."/>
            <person name="Gainer-Dewar J."/>
            <person name="Goldberg J."/>
            <person name="Griggs A."/>
            <person name="Gujja S."/>
            <person name="Hansen M."/>
            <person name="Howarth C."/>
            <person name="Imamovic A."/>
            <person name="Ireland A."/>
            <person name="Larimer J."/>
            <person name="McCowan C."/>
            <person name="Murphy C."/>
            <person name="Pearson M."/>
            <person name="Poon T.W."/>
            <person name="Priest M."/>
            <person name="Roberts A."/>
            <person name="Saif S."/>
            <person name="Shea T."/>
            <person name="Sisk P."/>
            <person name="Sykes S."/>
            <person name="Wortman J."/>
            <person name="Nusbaum C."/>
            <person name="Birren B."/>
        </authorList>
    </citation>
    <scope>NUCLEOTIDE SEQUENCE [LARGE SCALE GENOMIC DNA]</scope>
    <source>
        <strain evidence="2 3">CBS 119918</strain>
    </source>
</reference>
<dbReference type="EMBL" id="AMGV01000001">
    <property type="protein sequence ID" value="KEF62864.1"/>
    <property type="molecule type" value="Genomic_DNA"/>
</dbReference>
<organism evidence="2 3">
    <name type="scientific">Exophiala aquamarina CBS 119918</name>
    <dbReference type="NCBI Taxonomy" id="1182545"/>
    <lineage>
        <taxon>Eukaryota</taxon>
        <taxon>Fungi</taxon>
        <taxon>Dikarya</taxon>
        <taxon>Ascomycota</taxon>
        <taxon>Pezizomycotina</taxon>
        <taxon>Eurotiomycetes</taxon>
        <taxon>Chaetothyriomycetidae</taxon>
        <taxon>Chaetothyriales</taxon>
        <taxon>Herpotrichiellaceae</taxon>
        <taxon>Exophiala</taxon>
    </lineage>
</organism>
<dbReference type="GeneID" id="25275788"/>
<dbReference type="Gene3D" id="3.40.50.2020">
    <property type="match status" value="1"/>
</dbReference>
<proteinExistence type="predicted"/>
<protein>
    <recommendedName>
        <fullName evidence="1">Phosphoribosyltransferase domain-containing protein</fullName>
    </recommendedName>
</protein>
<evidence type="ECO:0000313" key="2">
    <source>
        <dbReference type="EMBL" id="KEF62864.1"/>
    </source>
</evidence>
<gene>
    <name evidence="2" type="ORF">A1O9_00837</name>
</gene>
<sequence>MALVVGEILRKASVLYERHAGEIRIEHVDSKSVIILVDSVINTGQMVVDFIRRLTRLNAALRIVIIAAVVQDEEIANIEALKNTIQRQQVGLRTKQQIY</sequence>
<evidence type="ECO:0000313" key="3">
    <source>
        <dbReference type="Proteomes" id="UP000027920"/>
    </source>
</evidence>
<dbReference type="AlphaFoldDB" id="A0A072PS01"/>
<dbReference type="Pfam" id="PF14681">
    <property type="entry name" value="UPRTase"/>
    <property type="match status" value="1"/>
</dbReference>
<dbReference type="Proteomes" id="UP000027920">
    <property type="component" value="Unassembled WGS sequence"/>
</dbReference>
<dbReference type="InterPro" id="IPR000836">
    <property type="entry name" value="PRTase_dom"/>
</dbReference>
<dbReference type="OrthoDB" id="5416609at2759"/>
<keyword evidence="3" id="KW-1185">Reference proteome</keyword>
<dbReference type="STRING" id="1182545.A0A072PS01"/>
<evidence type="ECO:0000259" key="1">
    <source>
        <dbReference type="Pfam" id="PF14681"/>
    </source>
</evidence>
<feature type="domain" description="Phosphoribosyltransferase" evidence="1">
    <location>
        <begin position="27"/>
        <end position="78"/>
    </location>
</feature>
<dbReference type="RefSeq" id="XP_013265454.1">
    <property type="nucleotide sequence ID" value="XM_013410000.1"/>
</dbReference>
<name>A0A072PS01_9EURO</name>